<gene>
    <name evidence="9" type="ORF">HNQ92_004443</name>
</gene>
<evidence type="ECO:0000256" key="6">
    <source>
        <dbReference type="ARBA" id="ARBA00023136"/>
    </source>
</evidence>
<dbReference type="AlphaFoldDB" id="A0A840TYB9"/>
<feature type="transmembrane region" description="Helical" evidence="8">
    <location>
        <begin position="75"/>
        <end position="93"/>
    </location>
</feature>
<comment type="similarity">
    <text evidence="2 7">Belongs to the membrane-bound acyltransferase family.</text>
</comment>
<dbReference type="PANTHER" id="PTHR13285">
    <property type="entry name" value="ACYLTRANSFERASE"/>
    <property type="match status" value="1"/>
</dbReference>
<evidence type="ECO:0000256" key="3">
    <source>
        <dbReference type="ARBA" id="ARBA00022475"/>
    </source>
</evidence>
<evidence type="ECO:0000313" key="10">
    <source>
        <dbReference type="Proteomes" id="UP000557307"/>
    </source>
</evidence>
<keyword evidence="7 9" id="KW-0808">Transferase</keyword>
<dbReference type="Proteomes" id="UP000557307">
    <property type="component" value="Unassembled WGS sequence"/>
</dbReference>
<dbReference type="RefSeq" id="WP_184177288.1">
    <property type="nucleotide sequence ID" value="NZ_JACHGF010000009.1"/>
</dbReference>
<dbReference type="InterPro" id="IPR028362">
    <property type="entry name" value="AlgI"/>
</dbReference>
<feature type="transmembrane region" description="Helical" evidence="8">
    <location>
        <begin position="250"/>
        <end position="269"/>
    </location>
</feature>
<keyword evidence="4 8" id="KW-0812">Transmembrane</keyword>
<dbReference type="InterPro" id="IPR051085">
    <property type="entry name" value="MB_O-acyltransferase"/>
</dbReference>
<dbReference type="GO" id="GO:0005886">
    <property type="term" value="C:plasma membrane"/>
    <property type="evidence" value="ECO:0007669"/>
    <property type="project" value="UniProtKB-SubCell"/>
</dbReference>
<dbReference type="EMBL" id="JACHGF010000009">
    <property type="protein sequence ID" value="MBB5286283.1"/>
    <property type="molecule type" value="Genomic_DNA"/>
</dbReference>
<evidence type="ECO:0000256" key="5">
    <source>
        <dbReference type="ARBA" id="ARBA00022989"/>
    </source>
</evidence>
<feature type="transmembrane region" description="Helical" evidence="8">
    <location>
        <begin position="7"/>
        <end position="27"/>
    </location>
</feature>
<reference evidence="9 10" key="1">
    <citation type="submission" date="2020-08" db="EMBL/GenBank/DDBJ databases">
        <title>Genomic Encyclopedia of Type Strains, Phase IV (KMG-IV): sequencing the most valuable type-strain genomes for metagenomic binning, comparative biology and taxonomic classification.</title>
        <authorList>
            <person name="Goeker M."/>
        </authorList>
    </citation>
    <scope>NUCLEOTIDE SEQUENCE [LARGE SCALE GENOMIC DNA]</scope>
    <source>
        <strain evidence="9 10">DSM 105074</strain>
    </source>
</reference>
<keyword evidence="10" id="KW-1185">Reference proteome</keyword>
<dbReference type="PIRSF" id="PIRSF500217">
    <property type="entry name" value="AlgI"/>
    <property type="match status" value="1"/>
</dbReference>
<evidence type="ECO:0000313" key="9">
    <source>
        <dbReference type="EMBL" id="MBB5286283.1"/>
    </source>
</evidence>
<dbReference type="InterPro" id="IPR004299">
    <property type="entry name" value="MBOAT_fam"/>
</dbReference>
<feature type="transmembrane region" description="Helical" evidence="8">
    <location>
        <begin position="47"/>
        <end position="66"/>
    </location>
</feature>
<keyword evidence="6 7" id="KW-0472">Membrane</keyword>
<keyword evidence="5 8" id="KW-1133">Transmembrane helix</keyword>
<keyword evidence="7" id="KW-0012">Acyltransferase</keyword>
<proteinExistence type="inferred from homology"/>
<dbReference type="PIRSF" id="PIRSF016636">
    <property type="entry name" value="AlgI_DltB"/>
    <property type="match status" value="1"/>
</dbReference>
<feature type="transmembrane region" description="Helical" evidence="8">
    <location>
        <begin position="315"/>
        <end position="338"/>
    </location>
</feature>
<protein>
    <submittedName>
        <fullName evidence="9">Alginate O-acetyltransferase complex protein AlgI</fullName>
    </submittedName>
</protein>
<evidence type="ECO:0000256" key="8">
    <source>
        <dbReference type="SAM" id="Phobius"/>
    </source>
</evidence>
<dbReference type="InterPro" id="IPR024194">
    <property type="entry name" value="Ac/AlaTfrase_AlgI/DltB"/>
</dbReference>
<keyword evidence="3 7" id="KW-1003">Cell membrane</keyword>
<accession>A0A840TYB9</accession>
<sequence length="476" mass="54979">MLFNSLEFVALVLVTLALYYLPFFRFLQVQLLIAASLFFYGYTNPKLLLLFIISVIINVTTSYLVVHGQERRRKLYATVGVVINLLILAFFKYSPLFGRTFFPEGNSVGEFLAYIPLPIGISFFTFEGISLVVDAYRGRNIPEYRSLVAKSVFTHARNTTFFVAFFPHLVAGPILKAHDFIPQIKEKYLRQIDWTYCYKALVTGYFLKMVIADQLNHHTFWIQYPYFESHSSFVLIVLLFGYSIQIFADFAGYSLIAIGVAGLFGYRLMQNFNFPYISSSFSEFWRRWHISLSTFLKEYLYIPLGGNRKGQGRTYFNLMVTMILGGLWHGAAWSYAVWGTFHGVALALERFWNDRFPTAGQPSLFRRIVSGVVVFSFVTLAWLLFKLTDFAHVIKYLQAITRNVSMPSYMAIVVYVALYSTPVVLYHFYYLYKANRSNSGRGDAIIVRSEPYLYALMLFFILTNSGIGTDFIYFQF</sequence>
<evidence type="ECO:0000256" key="1">
    <source>
        <dbReference type="ARBA" id="ARBA00004651"/>
    </source>
</evidence>
<feature type="transmembrane region" description="Helical" evidence="8">
    <location>
        <begin position="406"/>
        <end position="432"/>
    </location>
</feature>
<feature type="transmembrane region" description="Helical" evidence="8">
    <location>
        <begin position="364"/>
        <end position="385"/>
    </location>
</feature>
<feature type="transmembrane region" description="Helical" evidence="8">
    <location>
        <begin position="113"/>
        <end position="136"/>
    </location>
</feature>
<name>A0A840TYB9_9BACT</name>
<comment type="subcellular location">
    <subcellularLocation>
        <location evidence="1">Cell membrane</location>
        <topology evidence="1">Multi-pass membrane protein</topology>
    </subcellularLocation>
</comment>
<comment type="caution">
    <text evidence="9">The sequence shown here is derived from an EMBL/GenBank/DDBJ whole genome shotgun (WGS) entry which is preliminary data.</text>
</comment>
<dbReference type="GO" id="GO:0016746">
    <property type="term" value="F:acyltransferase activity"/>
    <property type="evidence" value="ECO:0007669"/>
    <property type="project" value="UniProtKB-KW"/>
</dbReference>
<dbReference type="GO" id="GO:0042121">
    <property type="term" value="P:alginic acid biosynthetic process"/>
    <property type="evidence" value="ECO:0007669"/>
    <property type="project" value="InterPro"/>
</dbReference>
<organism evidence="9 10">
    <name type="scientific">Rhabdobacter roseus</name>
    <dbReference type="NCBI Taxonomy" id="1655419"/>
    <lineage>
        <taxon>Bacteria</taxon>
        <taxon>Pseudomonadati</taxon>
        <taxon>Bacteroidota</taxon>
        <taxon>Cytophagia</taxon>
        <taxon>Cytophagales</taxon>
        <taxon>Cytophagaceae</taxon>
        <taxon>Rhabdobacter</taxon>
    </lineage>
</organism>
<evidence type="ECO:0000256" key="7">
    <source>
        <dbReference type="PIRNR" id="PIRNR016636"/>
    </source>
</evidence>
<evidence type="ECO:0000256" key="4">
    <source>
        <dbReference type="ARBA" id="ARBA00022692"/>
    </source>
</evidence>
<dbReference type="Pfam" id="PF03062">
    <property type="entry name" value="MBOAT"/>
    <property type="match status" value="1"/>
</dbReference>
<feature type="transmembrane region" description="Helical" evidence="8">
    <location>
        <begin position="224"/>
        <end position="244"/>
    </location>
</feature>
<feature type="transmembrane region" description="Helical" evidence="8">
    <location>
        <begin position="452"/>
        <end position="474"/>
    </location>
</feature>
<evidence type="ECO:0000256" key="2">
    <source>
        <dbReference type="ARBA" id="ARBA00010323"/>
    </source>
</evidence>
<dbReference type="PANTHER" id="PTHR13285:SF18">
    <property type="entry name" value="PROTEIN-CYSTEINE N-PALMITOYLTRANSFERASE RASP"/>
    <property type="match status" value="1"/>
</dbReference>